<dbReference type="PANTHER" id="PTHR42886:SF29">
    <property type="entry name" value="PUMMELIG, ISOFORM A"/>
    <property type="match status" value="1"/>
</dbReference>
<dbReference type="EMBL" id="PZBZ01000042">
    <property type="protein sequence ID" value="PTG12995.1"/>
    <property type="molecule type" value="Genomic_DNA"/>
</dbReference>
<name>A0AAE5SZJ2_STACR</name>
<keyword evidence="6" id="KW-1185">Reference proteome</keyword>
<dbReference type="PANTHER" id="PTHR42886">
    <property type="entry name" value="RE40534P-RELATED"/>
    <property type="match status" value="1"/>
</dbReference>
<feature type="domain" description="Serine aminopeptidase S33" evidence="1">
    <location>
        <begin position="30"/>
        <end position="263"/>
    </location>
</feature>
<evidence type="ECO:0000313" key="4">
    <source>
        <dbReference type="EMBL" id="PTG26473.1"/>
    </source>
</evidence>
<dbReference type="InterPro" id="IPR029058">
    <property type="entry name" value="AB_hydrolase_fold"/>
</dbReference>
<dbReference type="Proteomes" id="UP000242704">
    <property type="component" value="Unassembled WGS sequence"/>
</dbReference>
<dbReference type="Proteomes" id="UP001240157">
    <property type="component" value="Unassembled WGS sequence"/>
</dbReference>
<dbReference type="EMBL" id="PZCM01000011">
    <property type="protein sequence ID" value="PTG26473.1"/>
    <property type="molecule type" value="Genomic_DNA"/>
</dbReference>
<evidence type="ECO:0000313" key="8">
    <source>
        <dbReference type="Proteomes" id="UP000242704"/>
    </source>
</evidence>
<dbReference type="InterPro" id="IPR022742">
    <property type="entry name" value="Hydrolase_4"/>
</dbReference>
<keyword evidence="3" id="KW-0378">Hydrolase</keyword>
<evidence type="ECO:0000313" key="7">
    <source>
        <dbReference type="Proteomes" id="UP000242144"/>
    </source>
</evidence>
<reference evidence="6 7" key="1">
    <citation type="journal article" date="2016" name="Front. Microbiol.">
        <title>Comprehensive Phylogenetic Analysis of Bovine Non-aureus Staphylococci Species Based on Whole-Genome Sequencing.</title>
        <authorList>
            <person name="Naushad S."/>
            <person name="Barkema H.W."/>
            <person name="Luby C."/>
            <person name="Condas L.A."/>
            <person name="Nobrega D.B."/>
            <person name="Carson D.A."/>
            <person name="De Buck J."/>
        </authorList>
    </citation>
    <scope>NUCLEOTIDE SEQUENCE [LARGE SCALE GENOMIC DNA]</scope>
    <source>
        <strain evidence="4 7">SNUC 105</strain>
        <strain evidence="5 6">SNUC 1363</strain>
        <strain evidence="3 8">SNUC 505</strain>
    </source>
</reference>
<dbReference type="Pfam" id="PF12146">
    <property type="entry name" value="Hydrolase_4"/>
    <property type="match status" value="1"/>
</dbReference>
<reference evidence="2 9" key="3">
    <citation type="submission" date="2023-08" db="EMBL/GenBank/DDBJ databases">
        <title>Whole genome sequencing of Staphylococcus chromogenes NNSch 2386.</title>
        <authorList>
            <person name="Kropotov V.S."/>
            <person name="Boriskina E.V."/>
            <person name="Gordinskaya N.A."/>
            <person name="Shkurkina I.S."/>
            <person name="Kryazhev D.V."/>
            <person name="Alekseeva A.E."/>
            <person name="Makhova M.A."/>
        </authorList>
    </citation>
    <scope>NUCLEOTIDE SEQUENCE [LARGE SCALE GENOMIC DNA]</scope>
    <source>
        <strain evidence="2 9">NNSch 2386</strain>
    </source>
</reference>
<dbReference type="SUPFAM" id="SSF53474">
    <property type="entry name" value="alpha/beta-Hydrolases"/>
    <property type="match status" value="1"/>
</dbReference>
<dbReference type="GO" id="GO:0016787">
    <property type="term" value="F:hydrolase activity"/>
    <property type="evidence" value="ECO:0007669"/>
    <property type="project" value="UniProtKB-KW"/>
</dbReference>
<evidence type="ECO:0000259" key="1">
    <source>
        <dbReference type="Pfam" id="PF12146"/>
    </source>
</evidence>
<dbReference type="EMBL" id="PZAO01000011">
    <property type="protein sequence ID" value="PTG69751.1"/>
    <property type="molecule type" value="Genomic_DNA"/>
</dbReference>
<gene>
    <name evidence="4" type="ORF">BU638_08835</name>
    <name evidence="3" type="ORF">BU653_08265</name>
    <name evidence="5" type="ORF">BU676_06015</name>
    <name evidence="2" type="ORF">RCF65_04435</name>
</gene>
<dbReference type="Gene3D" id="3.40.50.1820">
    <property type="entry name" value="alpha/beta hydrolase"/>
    <property type="match status" value="1"/>
</dbReference>
<dbReference type="RefSeq" id="WP_037575900.1">
    <property type="nucleotide sequence ID" value="NZ_BMDK01000002.1"/>
</dbReference>
<sequence length="293" mass="33425">MLFNHYEPYTVKLSQHGDDILEMVTIGNHESENVIVLLHGAIMNYKIMTVFAKYLHHAKLIFINSPGRGKSSALTRMDHNLEDYATRINEALQLELAGSQIKRMAMIGYSMGGLIATKIAGYNTLPITHLIYLNSAAKIDYKELRLSKLFYELIKDIKPDQQDGMIKSIPEFILEQGVSKKHNDKFNFTEYLAPVDAMITDLMYTLKADYLEDIDKIEHMPKVLFLLGEDDVIFPNKDSAITVEKFEARNAEVKSIIYPEVGHLDFLRVLDQDAGNNLGSIEYNINMWLNMGE</sequence>
<dbReference type="Proteomes" id="UP000242008">
    <property type="component" value="Unassembled WGS sequence"/>
</dbReference>
<dbReference type="AlphaFoldDB" id="A0AAE5SZJ2"/>
<comment type="caution">
    <text evidence="3">The sequence shown here is derived from an EMBL/GenBank/DDBJ whole genome shotgun (WGS) entry which is preliminary data.</text>
</comment>
<reference evidence="3" key="2">
    <citation type="submission" date="2018-03" db="EMBL/GenBank/DDBJ databases">
        <authorList>
            <person name="Naushad S."/>
        </authorList>
    </citation>
    <scope>NUCLEOTIDE SEQUENCE</scope>
    <source>
        <strain evidence="4">SNUC 105</strain>
        <strain evidence="5">SNUC 1363</strain>
        <strain evidence="3">SNUC 505</strain>
    </source>
</reference>
<organism evidence="3 8">
    <name type="scientific">Staphylococcus chromogenes</name>
    <name type="common">Staphylococcus hyicus subsp. chromogenes</name>
    <dbReference type="NCBI Taxonomy" id="46126"/>
    <lineage>
        <taxon>Bacteria</taxon>
        <taxon>Bacillati</taxon>
        <taxon>Bacillota</taxon>
        <taxon>Bacilli</taxon>
        <taxon>Bacillales</taxon>
        <taxon>Staphylococcaceae</taxon>
        <taxon>Staphylococcus</taxon>
    </lineage>
</organism>
<proteinExistence type="predicted"/>
<protein>
    <submittedName>
        <fullName evidence="3">Alpha/beta hydrolase</fullName>
    </submittedName>
</protein>
<evidence type="ECO:0000313" key="9">
    <source>
        <dbReference type="Proteomes" id="UP001240157"/>
    </source>
</evidence>
<accession>A0AAE5SZJ2</accession>
<evidence type="ECO:0000313" key="5">
    <source>
        <dbReference type="EMBL" id="PTG69751.1"/>
    </source>
</evidence>
<dbReference type="EMBL" id="JAVGJF010000018">
    <property type="protein sequence ID" value="MDQ7175229.1"/>
    <property type="molecule type" value="Genomic_DNA"/>
</dbReference>
<evidence type="ECO:0000313" key="3">
    <source>
        <dbReference type="EMBL" id="PTG12995.1"/>
    </source>
</evidence>
<evidence type="ECO:0000313" key="2">
    <source>
        <dbReference type="EMBL" id="MDQ7175229.1"/>
    </source>
</evidence>
<evidence type="ECO:0000313" key="6">
    <source>
        <dbReference type="Proteomes" id="UP000242008"/>
    </source>
</evidence>
<dbReference type="Proteomes" id="UP000242144">
    <property type="component" value="Unassembled WGS sequence"/>
</dbReference>